<organism evidence="1 2">
    <name type="scientific">Trueperella pyogenes</name>
    <dbReference type="NCBI Taxonomy" id="1661"/>
    <lineage>
        <taxon>Bacteria</taxon>
        <taxon>Bacillati</taxon>
        <taxon>Actinomycetota</taxon>
        <taxon>Actinomycetes</taxon>
        <taxon>Actinomycetales</taxon>
        <taxon>Actinomycetaceae</taxon>
        <taxon>Trueperella</taxon>
    </lineage>
</organism>
<accession>A0ABV3NE81</accession>
<proteinExistence type="predicted"/>
<dbReference type="RefSeq" id="WP_367199445.1">
    <property type="nucleotide sequence ID" value="NZ_JBAGLV010000005.1"/>
</dbReference>
<evidence type="ECO:0000313" key="1">
    <source>
        <dbReference type="EMBL" id="MEW6955428.1"/>
    </source>
</evidence>
<dbReference type="EMBL" id="JBAGNM010000025">
    <property type="protein sequence ID" value="MEW6955428.1"/>
    <property type="molecule type" value="Genomic_DNA"/>
</dbReference>
<protein>
    <submittedName>
        <fullName evidence="1">Uncharacterized protein</fullName>
    </submittedName>
</protein>
<sequence length="134" mass="15234">MVLALRRYIHEHAIHKPSIVVLDTPTLGLEHQKTGNKLVSSRDEETGRPKTGLLRNLFDYMVDTGKYGQLIILNNTDVTPTTHFDGENTTELIFGEHEEASRAGLLIDLREAEGNGYREKIEQLTIFDELKMDK</sequence>
<gene>
    <name evidence="1" type="ORF">V3M73_10410</name>
</gene>
<comment type="caution">
    <text evidence="1">The sequence shown here is derived from an EMBL/GenBank/DDBJ whole genome shotgun (WGS) entry which is preliminary data.</text>
</comment>
<name>A0ABV3NE81_9ACTO</name>
<evidence type="ECO:0000313" key="2">
    <source>
        <dbReference type="Proteomes" id="UP001555100"/>
    </source>
</evidence>
<keyword evidence="2" id="KW-1185">Reference proteome</keyword>
<dbReference type="Proteomes" id="UP001555100">
    <property type="component" value="Unassembled WGS sequence"/>
</dbReference>
<reference evidence="1 2" key="1">
    <citation type="submission" date="2024-01" db="EMBL/GenBank/DDBJ databases">
        <title>Genomic analysis and antimicrobial resistance profiles of Trueperella pyogenes isolated from domestic and wild animals.</title>
        <authorList>
            <person name="Magossi G."/>
            <person name="Gzyl K.E."/>
            <person name="Holman D.B."/>
            <person name="Amat S."/>
        </authorList>
    </citation>
    <scope>NUCLEOTIDE SEQUENCE [LARGE SCALE GENOMIC DNA]</scope>
    <source>
        <strain evidence="1 2">1494</strain>
    </source>
</reference>